<dbReference type="CDD" id="cd09272">
    <property type="entry name" value="RNase_HI_RT_Ty1"/>
    <property type="match status" value="1"/>
</dbReference>
<feature type="domain" description="Reverse transcriptase Ty1/copia-type" evidence="1">
    <location>
        <begin position="5"/>
        <end position="84"/>
    </location>
</feature>
<keyword evidence="3" id="KW-1185">Reference proteome</keyword>
<evidence type="ECO:0000313" key="2">
    <source>
        <dbReference type="EMBL" id="KAK4353114.1"/>
    </source>
</evidence>
<gene>
    <name evidence="2" type="ORF">RND71_028632</name>
</gene>
<dbReference type="AlphaFoldDB" id="A0AAE1RIS9"/>
<name>A0AAE1RIS9_9SOLA</name>
<dbReference type="PANTHER" id="PTHR11439">
    <property type="entry name" value="GAG-POL-RELATED RETROTRANSPOSON"/>
    <property type="match status" value="1"/>
</dbReference>
<dbReference type="EMBL" id="JAVYJV010000015">
    <property type="protein sequence ID" value="KAK4353114.1"/>
    <property type="molecule type" value="Genomic_DNA"/>
</dbReference>
<dbReference type="PANTHER" id="PTHR11439:SF450">
    <property type="entry name" value="REVERSE TRANSCRIPTASE TY1_COPIA-TYPE DOMAIN-CONTAINING PROTEIN"/>
    <property type="match status" value="1"/>
</dbReference>
<comment type="caution">
    <text evidence="2">The sequence shown here is derived from an EMBL/GenBank/DDBJ whole genome shotgun (WGS) entry which is preliminary data.</text>
</comment>
<evidence type="ECO:0000259" key="1">
    <source>
        <dbReference type="Pfam" id="PF07727"/>
    </source>
</evidence>
<protein>
    <recommendedName>
        <fullName evidence="1">Reverse transcriptase Ty1/copia-type domain-containing protein</fullName>
    </recommendedName>
</protein>
<dbReference type="Proteomes" id="UP001291623">
    <property type="component" value="Unassembled WGS sequence"/>
</dbReference>
<dbReference type="Pfam" id="PF07727">
    <property type="entry name" value="RVT_2"/>
    <property type="match status" value="1"/>
</dbReference>
<dbReference type="InterPro" id="IPR043502">
    <property type="entry name" value="DNA/RNA_pol_sf"/>
</dbReference>
<evidence type="ECO:0000313" key="3">
    <source>
        <dbReference type="Proteomes" id="UP001291623"/>
    </source>
</evidence>
<accession>A0AAE1RIS9</accession>
<proteinExistence type="predicted"/>
<sequence length="225" mass="25430">MTTMLHVYVDNIIFTASDAAFLENIILRLGSAFAIKDLGPLNLFLGIQVVRTRAGLSLSQRHYISSLLECDKMQQCKPLVTPMSTSTKLHKNDSPHFHDPSLYRHIVGALQYFTLTRPDLSFVVNKVCKYMHNPSVNQWAVVKRILRYLQYTKDMCLFIPKFDTKFFQAFTDADWAGSLDDKKSTGGYAIFMGSALVSWSSKKQCTVARPSTESEYKALADEPPS</sequence>
<dbReference type="InterPro" id="IPR013103">
    <property type="entry name" value="RVT_2"/>
</dbReference>
<reference evidence="2" key="1">
    <citation type="submission" date="2023-12" db="EMBL/GenBank/DDBJ databases">
        <title>Genome assembly of Anisodus tanguticus.</title>
        <authorList>
            <person name="Wang Y.-J."/>
        </authorList>
    </citation>
    <scope>NUCLEOTIDE SEQUENCE</scope>
    <source>
        <strain evidence="2">KB-2021</strain>
        <tissue evidence="2">Leaf</tissue>
    </source>
</reference>
<dbReference type="SUPFAM" id="SSF56672">
    <property type="entry name" value="DNA/RNA polymerases"/>
    <property type="match status" value="1"/>
</dbReference>
<organism evidence="2 3">
    <name type="scientific">Anisodus tanguticus</name>
    <dbReference type="NCBI Taxonomy" id="243964"/>
    <lineage>
        <taxon>Eukaryota</taxon>
        <taxon>Viridiplantae</taxon>
        <taxon>Streptophyta</taxon>
        <taxon>Embryophyta</taxon>
        <taxon>Tracheophyta</taxon>
        <taxon>Spermatophyta</taxon>
        <taxon>Magnoliopsida</taxon>
        <taxon>eudicotyledons</taxon>
        <taxon>Gunneridae</taxon>
        <taxon>Pentapetalae</taxon>
        <taxon>asterids</taxon>
        <taxon>lamiids</taxon>
        <taxon>Solanales</taxon>
        <taxon>Solanaceae</taxon>
        <taxon>Solanoideae</taxon>
        <taxon>Hyoscyameae</taxon>
        <taxon>Anisodus</taxon>
    </lineage>
</organism>